<keyword evidence="3" id="KW-0479">Metal-binding</keyword>
<evidence type="ECO:0000256" key="2">
    <source>
        <dbReference type="ARBA" id="ARBA00022857"/>
    </source>
</evidence>
<dbReference type="AlphaFoldDB" id="A0A3G2SZX0"/>
<dbReference type="EMBL" id="CP033133">
    <property type="protein sequence ID" value="AYO53414.1"/>
    <property type="molecule type" value="Genomic_DNA"/>
</dbReference>
<dbReference type="NCBIfam" id="TIGR02817">
    <property type="entry name" value="adh_fam_1"/>
    <property type="match status" value="1"/>
</dbReference>
<dbReference type="GO" id="GO:0016491">
    <property type="term" value="F:oxidoreductase activity"/>
    <property type="evidence" value="ECO:0007669"/>
    <property type="project" value="UniProtKB-KW"/>
</dbReference>
<keyword evidence="3" id="KW-0560">Oxidoreductase</keyword>
<protein>
    <recommendedName>
        <fullName evidence="3">Zinc-type alcohol dehydrogenase-like protein</fullName>
    </recommendedName>
</protein>
<keyword evidence="3" id="KW-0862">Zinc</keyword>
<dbReference type="Pfam" id="PF08240">
    <property type="entry name" value="ADH_N"/>
    <property type="match status" value="1"/>
</dbReference>
<dbReference type="InterPro" id="IPR013149">
    <property type="entry name" value="ADH-like_C"/>
</dbReference>
<dbReference type="Gene3D" id="3.40.50.720">
    <property type="entry name" value="NAD(P)-binding Rossmann-like Domain"/>
    <property type="match status" value="1"/>
</dbReference>
<evidence type="ECO:0000259" key="4">
    <source>
        <dbReference type="SMART" id="SM00829"/>
    </source>
</evidence>
<dbReference type="InterPro" id="IPR020843">
    <property type="entry name" value="ER"/>
</dbReference>
<dbReference type="InterPro" id="IPR051603">
    <property type="entry name" value="Zinc-ADH_QOR/CCCR"/>
</dbReference>
<evidence type="ECO:0000256" key="1">
    <source>
        <dbReference type="ARBA" id="ARBA00010371"/>
    </source>
</evidence>
<evidence type="ECO:0000313" key="6">
    <source>
        <dbReference type="Proteomes" id="UP000279962"/>
    </source>
</evidence>
<dbReference type="InterPro" id="IPR036291">
    <property type="entry name" value="NAD(P)-bd_dom_sf"/>
</dbReference>
<dbReference type="SUPFAM" id="SSF50129">
    <property type="entry name" value="GroES-like"/>
    <property type="match status" value="1"/>
</dbReference>
<dbReference type="InterPro" id="IPR011032">
    <property type="entry name" value="GroES-like_sf"/>
</dbReference>
<dbReference type="PANTHER" id="PTHR44154">
    <property type="entry name" value="QUINONE OXIDOREDUCTASE"/>
    <property type="match status" value="1"/>
</dbReference>
<dbReference type="Proteomes" id="UP000279962">
    <property type="component" value="Chromosome"/>
</dbReference>
<dbReference type="SMART" id="SM00829">
    <property type="entry name" value="PKS_ER"/>
    <property type="match status" value="1"/>
</dbReference>
<organism evidence="5 6">
    <name type="scientific">Acinetobacter wuhouensis</name>
    <dbReference type="NCBI Taxonomy" id="1879050"/>
    <lineage>
        <taxon>Bacteria</taxon>
        <taxon>Pseudomonadati</taxon>
        <taxon>Pseudomonadota</taxon>
        <taxon>Gammaproteobacteria</taxon>
        <taxon>Moraxellales</taxon>
        <taxon>Moraxellaceae</taxon>
        <taxon>Acinetobacter</taxon>
    </lineage>
</organism>
<name>A0A3G2SZX0_9GAMM</name>
<evidence type="ECO:0000313" key="5">
    <source>
        <dbReference type="EMBL" id="AYO53414.1"/>
    </source>
</evidence>
<gene>
    <name evidence="5" type="ORF">CDG68_07030</name>
</gene>
<accession>A0A3G2SZX0</accession>
<dbReference type="SUPFAM" id="SSF51735">
    <property type="entry name" value="NAD(P)-binding Rossmann-fold domains"/>
    <property type="match status" value="1"/>
</dbReference>
<comment type="similarity">
    <text evidence="1 3">Belongs to the zinc-containing alcohol dehydrogenase family. Quinone oxidoreductase subfamily.</text>
</comment>
<dbReference type="CDD" id="cd08252">
    <property type="entry name" value="AL_MDR"/>
    <property type="match status" value="1"/>
</dbReference>
<dbReference type="PANTHER" id="PTHR44154:SF1">
    <property type="entry name" value="QUINONE OXIDOREDUCTASE"/>
    <property type="match status" value="1"/>
</dbReference>
<dbReference type="GO" id="GO:0008270">
    <property type="term" value="F:zinc ion binding"/>
    <property type="evidence" value="ECO:0007669"/>
    <property type="project" value="InterPro"/>
</dbReference>
<dbReference type="InterPro" id="IPR014182">
    <property type="entry name" value="ADH_Zn_typ-1"/>
</dbReference>
<dbReference type="Pfam" id="PF00107">
    <property type="entry name" value="ADH_zinc_N"/>
    <property type="match status" value="1"/>
</dbReference>
<dbReference type="RefSeq" id="WP_087552849.1">
    <property type="nucleotide sequence ID" value="NZ_CP033133.1"/>
</dbReference>
<dbReference type="InterPro" id="IPR013154">
    <property type="entry name" value="ADH-like_N"/>
</dbReference>
<feature type="domain" description="Enoyl reductase (ER)" evidence="4">
    <location>
        <begin position="11"/>
        <end position="333"/>
    </location>
</feature>
<sequence>MKAIAYKKPLAISESNVFSEIEINQPIASGHDLLIQVKAISVNPVDVKMRQRTAPENDTWKILGHDAVGTVIAIGDQVEDFKVGDEVFYAGSNQRQGSYAEYQLVDERIVGFKPKSLSDAEAAALPLTSLTAYEMLFDRLKVQETKADKPVILVIGAAGGVGSITVQLLKALTEFTVIATASRPESKTWLKEIGADFVIDHQQSIESQIKALDIGSPHYVFSINGTGAYTQAIANVIAPQGHFGLIDDPENFVINPFKVKSISIHWESMFTRSTFQTRDTARQGDILNKVSKLLDDKRVKTTLGQNLGKINVENITEAHRLIESGKSIGKIVLEGF</sequence>
<evidence type="ECO:0000256" key="3">
    <source>
        <dbReference type="RuleBase" id="RU364000"/>
    </source>
</evidence>
<proteinExistence type="inferred from homology"/>
<dbReference type="Gene3D" id="3.90.180.10">
    <property type="entry name" value="Medium-chain alcohol dehydrogenases, catalytic domain"/>
    <property type="match status" value="1"/>
</dbReference>
<keyword evidence="2" id="KW-0521">NADP</keyword>
<reference evidence="5 6" key="1">
    <citation type="submission" date="2018-10" db="EMBL/GenBank/DDBJ databases">
        <title>The complete genome of Acinetobacter wuhouensis strain WCHAW010062.</title>
        <authorList>
            <person name="Hu Y."/>
            <person name="Long H."/>
            <person name="Feng Y."/>
            <person name="Zong Z."/>
        </authorList>
    </citation>
    <scope>NUCLEOTIDE SEQUENCE [LARGE SCALE GENOMIC DNA]</scope>
    <source>
        <strain evidence="5 6">WCHAW010062</strain>
    </source>
</reference>